<protein>
    <submittedName>
        <fullName evidence="2">VOC family protein</fullName>
    </submittedName>
</protein>
<reference evidence="2 3" key="1">
    <citation type="submission" date="2023-07" db="EMBL/GenBank/DDBJ databases">
        <authorList>
            <person name="Girao M."/>
            <person name="Carvalho M.F."/>
        </authorList>
    </citation>
    <scope>NUCLEOTIDE SEQUENCE [LARGE SCALE GENOMIC DNA]</scope>
    <source>
        <strain evidence="2 3">YIM65754</strain>
    </source>
</reference>
<dbReference type="EMBL" id="JAUTXY010000004">
    <property type="protein sequence ID" value="MEE2057869.1"/>
    <property type="molecule type" value="Genomic_DNA"/>
</dbReference>
<gene>
    <name evidence="2" type="ORF">Q7514_10075</name>
</gene>
<evidence type="ECO:0000313" key="2">
    <source>
        <dbReference type="EMBL" id="MEE2057869.1"/>
    </source>
</evidence>
<evidence type="ECO:0000313" key="3">
    <source>
        <dbReference type="Proteomes" id="UP001336020"/>
    </source>
</evidence>
<dbReference type="RefSeq" id="WP_330133121.1">
    <property type="nucleotide sequence ID" value="NZ_JAUTXY010000004.1"/>
</dbReference>
<feature type="domain" description="VOC" evidence="1">
    <location>
        <begin position="14"/>
        <end position="132"/>
    </location>
</feature>
<sequence length="142" mass="15584">MEASNPEGFLLTISLNHTIVAAEDKQHSAYFLTTLFGLPDPVPAGHFLAVQLANGVTLDFAEPPPHVEVSPQHYAFLVSEDDFDTIYGRILEQKLEHWADPRQSAHGINRNDGGRGTYFLDPSGHFLEIITRPYGSGGQPTA</sequence>
<dbReference type="CDD" id="cd08351">
    <property type="entry name" value="ChaP_like"/>
    <property type="match status" value="1"/>
</dbReference>
<dbReference type="SUPFAM" id="SSF54593">
    <property type="entry name" value="Glyoxalase/Bleomycin resistance protein/Dihydroxybiphenyl dioxygenase"/>
    <property type="match status" value="1"/>
</dbReference>
<evidence type="ECO:0000259" key="1">
    <source>
        <dbReference type="PROSITE" id="PS51819"/>
    </source>
</evidence>
<dbReference type="Proteomes" id="UP001336020">
    <property type="component" value="Unassembled WGS sequence"/>
</dbReference>
<dbReference type="Gene3D" id="3.10.180.10">
    <property type="entry name" value="2,3-Dihydroxybiphenyl 1,2-Dioxygenase, domain 1"/>
    <property type="match status" value="1"/>
</dbReference>
<dbReference type="InterPro" id="IPR029068">
    <property type="entry name" value="Glyas_Bleomycin-R_OHBP_Dase"/>
</dbReference>
<dbReference type="InterPro" id="IPR037523">
    <property type="entry name" value="VOC_core"/>
</dbReference>
<proteinExistence type="predicted"/>
<organism evidence="2 3">
    <name type="scientific">Rhodococcus artemisiae</name>
    <dbReference type="NCBI Taxonomy" id="714159"/>
    <lineage>
        <taxon>Bacteria</taxon>
        <taxon>Bacillati</taxon>
        <taxon>Actinomycetota</taxon>
        <taxon>Actinomycetes</taxon>
        <taxon>Mycobacteriales</taxon>
        <taxon>Nocardiaceae</taxon>
        <taxon>Rhodococcus</taxon>
    </lineage>
</organism>
<dbReference type="PROSITE" id="PS51819">
    <property type="entry name" value="VOC"/>
    <property type="match status" value="1"/>
</dbReference>
<accession>A0ABU7L997</accession>
<comment type="caution">
    <text evidence="2">The sequence shown here is derived from an EMBL/GenBank/DDBJ whole genome shotgun (WGS) entry which is preliminary data.</text>
</comment>
<keyword evidence="3" id="KW-1185">Reference proteome</keyword>
<name>A0ABU7L997_9NOCA</name>